<evidence type="ECO:0000313" key="2">
    <source>
        <dbReference type="EMBL" id="EFI93297.1"/>
    </source>
</evidence>
<dbReference type="AlphaFoldDB" id="D8QGG4"/>
<reference evidence="2 3" key="1">
    <citation type="journal article" date="2010" name="Nat. Biotechnol.">
        <title>Genome sequence of the model mushroom Schizophyllum commune.</title>
        <authorList>
            <person name="Ohm R.A."/>
            <person name="de Jong J.F."/>
            <person name="Lugones L.G."/>
            <person name="Aerts A."/>
            <person name="Kothe E."/>
            <person name="Stajich J.E."/>
            <person name="de Vries R.P."/>
            <person name="Record E."/>
            <person name="Levasseur A."/>
            <person name="Baker S.E."/>
            <person name="Bartholomew K.A."/>
            <person name="Coutinho P.M."/>
            <person name="Erdmann S."/>
            <person name="Fowler T.J."/>
            <person name="Gathman A.C."/>
            <person name="Lombard V."/>
            <person name="Henrissat B."/>
            <person name="Knabe N."/>
            <person name="Kuees U."/>
            <person name="Lilly W.W."/>
            <person name="Lindquist E."/>
            <person name="Lucas S."/>
            <person name="Magnuson J.K."/>
            <person name="Piumi F."/>
            <person name="Raudaskoski M."/>
            <person name="Salamov A."/>
            <person name="Schmutz J."/>
            <person name="Schwarze F.W.M.R."/>
            <person name="vanKuyk P.A."/>
            <person name="Horton J.S."/>
            <person name="Grigoriev I.V."/>
            <person name="Woesten H.A.B."/>
        </authorList>
    </citation>
    <scope>NUCLEOTIDE SEQUENCE [LARGE SCALE GENOMIC DNA]</scope>
    <source>
        <strain evidence="3">H4-8 / FGSC 9210</strain>
    </source>
</reference>
<accession>D8QGG4</accession>
<evidence type="ECO:0000313" key="3">
    <source>
        <dbReference type="Proteomes" id="UP000007431"/>
    </source>
</evidence>
<keyword evidence="3" id="KW-1185">Reference proteome</keyword>
<dbReference type="InParanoid" id="D8QGG4"/>
<dbReference type="Proteomes" id="UP000007431">
    <property type="component" value="Unassembled WGS sequence"/>
</dbReference>
<protein>
    <submittedName>
        <fullName evidence="2">Uncharacterized protein</fullName>
    </submittedName>
</protein>
<dbReference type="OrthoDB" id="2885606at2759"/>
<dbReference type="GeneID" id="9591971"/>
<dbReference type="RefSeq" id="XP_003028200.1">
    <property type="nucleotide sequence ID" value="XM_003028154.1"/>
</dbReference>
<organism evidence="3">
    <name type="scientific">Schizophyllum commune (strain H4-8 / FGSC 9210)</name>
    <name type="common">Split gill fungus</name>
    <dbReference type="NCBI Taxonomy" id="578458"/>
    <lineage>
        <taxon>Eukaryota</taxon>
        <taxon>Fungi</taxon>
        <taxon>Dikarya</taxon>
        <taxon>Basidiomycota</taxon>
        <taxon>Agaricomycotina</taxon>
        <taxon>Agaricomycetes</taxon>
        <taxon>Agaricomycetidae</taxon>
        <taxon>Agaricales</taxon>
        <taxon>Schizophyllaceae</taxon>
        <taxon>Schizophyllum</taxon>
    </lineage>
</organism>
<gene>
    <name evidence="2" type="ORF">SCHCODRAFT_112951</name>
</gene>
<evidence type="ECO:0000256" key="1">
    <source>
        <dbReference type="SAM" id="MobiDB-lite"/>
    </source>
</evidence>
<dbReference type="KEGG" id="scm:SCHCO_01204999"/>
<dbReference type="EMBL" id="GL377311">
    <property type="protein sequence ID" value="EFI93297.1"/>
    <property type="molecule type" value="Genomic_DNA"/>
</dbReference>
<feature type="region of interest" description="Disordered" evidence="1">
    <location>
        <begin position="137"/>
        <end position="190"/>
    </location>
</feature>
<dbReference type="HOGENOM" id="CLU_1428764_0_0_1"/>
<dbReference type="VEuPathDB" id="FungiDB:SCHCODRAFT_01204999"/>
<sequence length="190" mass="20960">MSLPGFNIGVDACLPPLPGCVADSDSGWHCGWNVDEAWIDFSLAARGSKTVCAPTLRARLETLASYLSTYVGYEVRGVFVADGRKARGQPFMAVCSTIPAESFLKRPTRDQLEELGRVFCCVDFDEKMRWAQGMDMPKAEEEEGVMVEPLTPRSSSESENGERGPGVKRWSSLRRKFAMSRMSSSDETSS</sequence>
<feature type="non-terminal residue" evidence="2">
    <location>
        <position position="190"/>
    </location>
</feature>
<proteinExistence type="predicted"/>
<name>D8QGG4_SCHCM</name>
<feature type="compositionally biased region" description="Low complexity" evidence="1">
    <location>
        <begin position="180"/>
        <end position="190"/>
    </location>
</feature>